<dbReference type="InterPro" id="IPR002314">
    <property type="entry name" value="aa-tRNA-synt_IIb"/>
</dbReference>
<feature type="binding site" evidence="13">
    <location>
        <position position="512"/>
    </location>
    <ligand>
        <name>Zn(2+)</name>
        <dbReference type="ChEBI" id="CHEBI:29105"/>
        <note>catalytic</note>
    </ligand>
</feature>
<keyword evidence="4 13" id="KW-0436">Ligase</keyword>
<dbReference type="EC" id="6.1.1.3" evidence="13"/>
<dbReference type="InterPro" id="IPR047246">
    <property type="entry name" value="ThrRS_anticodon"/>
</dbReference>
<dbReference type="Proteomes" id="UP000282028">
    <property type="component" value="Unassembled WGS sequence"/>
</dbReference>
<dbReference type="GO" id="GO:0005737">
    <property type="term" value="C:cytoplasm"/>
    <property type="evidence" value="ECO:0007669"/>
    <property type="project" value="UniProtKB-SubCell"/>
</dbReference>
<evidence type="ECO:0000256" key="10">
    <source>
        <dbReference type="ARBA" id="ARBA00022917"/>
    </source>
</evidence>
<evidence type="ECO:0000313" key="16">
    <source>
        <dbReference type="EMBL" id="RNB71549.1"/>
    </source>
</evidence>
<sequence length="637" mass="72970">MAQINVTFPDGAVRQYDAGITIEEIAGSISASLKKKAVAGKKDGKVVDLYTALDEDAAIEIVTLDSADGLEVYRHSTAHLLAQAVKRIYGKEVKFGIGPVIEDGFYYDMDIPVSLSPEDLSKIEAEMEKIVKEDLPIRRKVVSRDEATEIFQGLNDHLKLELIRDLPEDSTITLYEQGEFFDLCRGPHLPSTGFIKAFKLMSVAGAYWRGNSDNQVLQRVYGTAWPKKAELDEYLHFIEEAKKRDHRKLGKELELFMFSEEAPGMPFYLPNGFTVRNELEQFSRRLQQLAQYTEVRTPFIMNQRLWQNSGHWDHYHENMYFSEVDDTTYALKPMNCPGHMMIYKNTMHSYRDLPIRYSEFGQVHRHEFSGALNGMLRVRTFCQDDAHVFVRPDQIESEIKSMIKLIDSIYKVFGFEYSVALSTRPEDSMGSDELWEAAESSLKKVLEDAGMPYEVKEGDGAFYGPKIDFQITDALKRRHQCGTIQLDFQMPEKFDLSYIGQDNEKHRPVVLHRAMYGSMERFIGILIEHYAGAFPTWLTPIQARIMTINEVHVSYAEQAKEKMLQAGIRVELDARSEKIGYKIREAQVQKIPYSLVIGEKEMAEGTLSVRRRGVGDEGAMSVEAFIEKIRTEINEMK</sequence>
<dbReference type="SUPFAM" id="SSF55681">
    <property type="entry name" value="Class II aaRS and biotin synthetases"/>
    <property type="match status" value="1"/>
</dbReference>
<evidence type="ECO:0000256" key="2">
    <source>
        <dbReference type="ARBA" id="ARBA00022490"/>
    </source>
</evidence>
<keyword evidence="9 13" id="KW-0694">RNA-binding</keyword>
<dbReference type="Pfam" id="PF02824">
    <property type="entry name" value="TGS"/>
    <property type="match status" value="1"/>
</dbReference>
<dbReference type="InterPro" id="IPR045864">
    <property type="entry name" value="aa-tRNA-synth_II/BPL/LPL"/>
</dbReference>
<organism evidence="16 17">
    <name type="scientific">Brevibacillus invocatus</name>
    <dbReference type="NCBI Taxonomy" id="173959"/>
    <lineage>
        <taxon>Bacteria</taxon>
        <taxon>Bacillati</taxon>
        <taxon>Bacillota</taxon>
        <taxon>Bacilli</taxon>
        <taxon>Bacillales</taxon>
        <taxon>Paenibacillaceae</taxon>
        <taxon>Brevibacillus</taxon>
    </lineage>
</organism>
<dbReference type="Pfam" id="PF03129">
    <property type="entry name" value="HGTP_anticodon"/>
    <property type="match status" value="1"/>
</dbReference>
<dbReference type="GO" id="GO:0140096">
    <property type="term" value="F:catalytic activity, acting on a protein"/>
    <property type="evidence" value="ECO:0007669"/>
    <property type="project" value="UniProtKB-ARBA"/>
</dbReference>
<keyword evidence="8 13" id="KW-0067">ATP-binding</keyword>
<dbReference type="NCBIfam" id="TIGR00418">
    <property type="entry name" value="thrS"/>
    <property type="match status" value="1"/>
</dbReference>
<dbReference type="EMBL" id="RHHR01000028">
    <property type="protein sequence ID" value="RNB71549.1"/>
    <property type="molecule type" value="Genomic_DNA"/>
</dbReference>
<dbReference type="GO" id="GO:0005524">
    <property type="term" value="F:ATP binding"/>
    <property type="evidence" value="ECO:0007669"/>
    <property type="project" value="UniProtKB-UniRule"/>
</dbReference>
<evidence type="ECO:0000259" key="14">
    <source>
        <dbReference type="PROSITE" id="PS50862"/>
    </source>
</evidence>
<dbReference type="GO" id="GO:0000049">
    <property type="term" value="F:tRNA binding"/>
    <property type="evidence" value="ECO:0007669"/>
    <property type="project" value="UniProtKB-KW"/>
</dbReference>
<dbReference type="CDD" id="cd00860">
    <property type="entry name" value="ThrRS_anticodon"/>
    <property type="match status" value="1"/>
</dbReference>
<dbReference type="InterPro" id="IPR018163">
    <property type="entry name" value="Thr/Ala-tRNA-synth_IIc_edit"/>
</dbReference>
<evidence type="ECO:0000256" key="8">
    <source>
        <dbReference type="ARBA" id="ARBA00022840"/>
    </source>
</evidence>
<dbReference type="GO" id="GO:0046872">
    <property type="term" value="F:metal ion binding"/>
    <property type="evidence" value="ECO:0007669"/>
    <property type="project" value="UniProtKB-KW"/>
</dbReference>
<dbReference type="PANTHER" id="PTHR11451:SF44">
    <property type="entry name" value="THREONINE--TRNA LIGASE, CHLOROPLASTIC_MITOCHONDRIAL 2"/>
    <property type="match status" value="1"/>
</dbReference>
<dbReference type="PROSITE" id="PS51880">
    <property type="entry name" value="TGS"/>
    <property type="match status" value="1"/>
</dbReference>
<keyword evidence="11 13" id="KW-0030">Aminoacyl-tRNA synthetase</keyword>
<dbReference type="InterPro" id="IPR004154">
    <property type="entry name" value="Anticodon-bd"/>
</dbReference>
<comment type="caution">
    <text evidence="16">The sequence shown here is derived from an EMBL/GenBank/DDBJ whole genome shotgun (WGS) entry which is preliminary data.</text>
</comment>
<evidence type="ECO:0000256" key="12">
    <source>
        <dbReference type="ARBA" id="ARBA00049515"/>
    </source>
</evidence>
<dbReference type="InterPro" id="IPR004095">
    <property type="entry name" value="TGS"/>
</dbReference>
<dbReference type="PROSITE" id="PS50862">
    <property type="entry name" value="AA_TRNA_LIGASE_II"/>
    <property type="match status" value="1"/>
</dbReference>
<feature type="binding site" evidence="13">
    <location>
        <position position="336"/>
    </location>
    <ligand>
        <name>Zn(2+)</name>
        <dbReference type="ChEBI" id="CHEBI:29105"/>
        <note>catalytic</note>
    </ligand>
</feature>
<evidence type="ECO:0000256" key="1">
    <source>
        <dbReference type="ARBA" id="ARBA00008226"/>
    </source>
</evidence>
<proteinExistence type="inferred from homology"/>
<dbReference type="FunFam" id="3.30.930.10:FF:000002">
    <property type="entry name" value="Threonine--tRNA ligase"/>
    <property type="match status" value="1"/>
</dbReference>
<comment type="subunit">
    <text evidence="13">Homodimer.</text>
</comment>
<feature type="binding site" evidence="13">
    <location>
        <position position="387"/>
    </location>
    <ligand>
        <name>Zn(2+)</name>
        <dbReference type="ChEBI" id="CHEBI:29105"/>
        <note>catalytic</note>
    </ligand>
</feature>
<dbReference type="SUPFAM" id="SSF81271">
    <property type="entry name" value="TGS-like"/>
    <property type="match status" value="1"/>
</dbReference>
<keyword evidence="2 13" id="KW-0963">Cytoplasm</keyword>
<dbReference type="CDD" id="cd00771">
    <property type="entry name" value="ThrRS_core"/>
    <property type="match status" value="1"/>
</dbReference>
<dbReference type="Pfam" id="PF07973">
    <property type="entry name" value="tRNA_SAD"/>
    <property type="match status" value="1"/>
</dbReference>
<evidence type="ECO:0000256" key="6">
    <source>
        <dbReference type="ARBA" id="ARBA00022741"/>
    </source>
</evidence>
<evidence type="ECO:0000256" key="9">
    <source>
        <dbReference type="ARBA" id="ARBA00022884"/>
    </source>
</evidence>
<feature type="domain" description="Aminoacyl-transfer RNA synthetases class-II family profile" evidence="14">
    <location>
        <begin position="270"/>
        <end position="535"/>
    </location>
</feature>
<dbReference type="SUPFAM" id="SSF52954">
    <property type="entry name" value="Class II aaRS ABD-related"/>
    <property type="match status" value="1"/>
</dbReference>
<gene>
    <name evidence="13 16" type="primary">thrS</name>
    <name evidence="16" type="ORF">EDM52_15020</name>
</gene>
<dbReference type="Gene3D" id="3.10.20.30">
    <property type="match status" value="1"/>
</dbReference>
<keyword evidence="7 13" id="KW-0862">Zinc</keyword>
<evidence type="ECO:0000256" key="3">
    <source>
        <dbReference type="ARBA" id="ARBA00022555"/>
    </source>
</evidence>
<dbReference type="PRINTS" id="PR01047">
    <property type="entry name" value="TRNASYNTHTHR"/>
</dbReference>
<dbReference type="InterPro" id="IPR036621">
    <property type="entry name" value="Anticodon-bd_dom_sf"/>
</dbReference>
<keyword evidence="3 13" id="KW-0820">tRNA-binding</keyword>
<accession>A0A3M8C7B1</accession>
<dbReference type="Gene3D" id="3.30.930.10">
    <property type="entry name" value="Bira Bifunctional Protein, Domain 2"/>
    <property type="match status" value="1"/>
</dbReference>
<dbReference type="InterPro" id="IPR033728">
    <property type="entry name" value="ThrRS_core"/>
</dbReference>
<dbReference type="GO" id="GO:0016740">
    <property type="term" value="F:transferase activity"/>
    <property type="evidence" value="ECO:0007669"/>
    <property type="project" value="UniProtKB-ARBA"/>
</dbReference>
<dbReference type="AlphaFoldDB" id="A0A3M8C7B1"/>
<evidence type="ECO:0000256" key="5">
    <source>
        <dbReference type="ARBA" id="ARBA00022723"/>
    </source>
</evidence>
<dbReference type="Pfam" id="PF00587">
    <property type="entry name" value="tRNA-synt_2b"/>
    <property type="match status" value="1"/>
</dbReference>
<dbReference type="GO" id="GO:0006435">
    <property type="term" value="P:threonyl-tRNA aminoacylation"/>
    <property type="evidence" value="ECO:0007669"/>
    <property type="project" value="UniProtKB-UniRule"/>
</dbReference>
<dbReference type="InterPro" id="IPR012947">
    <property type="entry name" value="tRNA_SAD"/>
</dbReference>
<dbReference type="OrthoDB" id="9802304at2"/>
<keyword evidence="5 13" id="KW-0479">Metal-binding</keyword>
<reference evidence="16 17" key="1">
    <citation type="submission" date="2018-10" db="EMBL/GenBank/DDBJ databases">
        <title>Phylogenomics of Brevibacillus.</title>
        <authorList>
            <person name="Dunlap C."/>
        </authorList>
    </citation>
    <scope>NUCLEOTIDE SEQUENCE [LARGE SCALE GENOMIC DNA]</scope>
    <source>
        <strain evidence="16 17">JCM 12215</strain>
    </source>
</reference>
<dbReference type="FunFam" id="3.30.980.10:FF:000005">
    <property type="entry name" value="Threonyl-tRNA synthetase, mitochondrial"/>
    <property type="match status" value="1"/>
</dbReference>
<dbReference type="InterPro" id="IPR002320">
    <property type="entry name" value="Thr-tRNA-ligase_IIa"/>
</dbReference>
<comment type="catalytic activity">
    <reaction evidence="12 13">
        <text>tRNA(Thr) + L-threonine + ATP = L-threonyl-tRNA(Thr) + AMP + diphosphate + H(+)</text>
        <dbReference type="Rhea" id="RHEA:24624"/>
        <dbReference type="Rhea" id="RHEA-COMP:9670"/>
        <dbReference type="Rhea" id="RHEA-COMP:9704"/>
        <dbReference type="ChEBI" id="CHEBI:15378"/>
        <dbReference type="ChEBI" id="CHEBI:30616"/>
        <dbReference type="ChEBI" id="CHEBI:33019"/>
        <dbReference type="ChEBI" id="CHEBI:57926"/>
        <dbReference type="ChEBI" id="CHEBI:78442"/>
        <dbReference type="ChEBI" id="CHEBI:78534"/>
        <dbReference type="ChEBI" id="CHEBI:456215"/>
        <dbReference type="EC" id="6.1.1.3"/>
    </reaction>
</comment>
<dbReference type="RefSeq" id="WP_122909791.1">
    <property type="nucleotide sequence ID" value="NZ_CBCSBE010000007.1"/>
</dbReference>
<keyword evidence="10 13" id="KW-0648">Protein biosynthesis</keyword>
<evidence type="ECO:0000256" key="11">
    <source>
        <dbReference type="ARBA" id="ARBA00023146"/>
    </source>
</evidence>
<dbReference type="SUPFAM" id="SSF55186">
    <property type="entry name" value="ThrRS/AlaRS common domain"/>
    <property type="match status" value="1"/>
</dbReference>
<dbReference type="InterPro" id="IPR006195">
    <property type="entry name" value="aa-tRNA-synth_II"/>
</dbReference>
<dbReference type="FunFam" id="3.10.20.30:FF:000005">
    <property type="entry name" value="Threonine--tRNA ligase"/>
    <property type="match status" value="1"/>
</dbReference>
<comment type="subcellular location">
    <subcellularLocation>
        <location evidence="13">Cytoplasm</location>
    </subcellularLocation>
</comment>
<dbReference type="Gene3D" id="3.30.980.10">
    <property type="entry name" value="Threonyl-trna Synthetase, Chain A, domain 2"/>
    <property type="match status" value="1"/>
</dbReference>
<dbReference type="PANTHER" id="PTHR11451">
    <property type="entry name" value="THREONINE-TRNA LIGASE"/>
    <property type="match status" value="1"/>
</dbReference>
<dbReference type="FunFam" id="3.40.50.800:FF:000001">
    <property type="entry name" value="Threonine--tRNA ligase"/>
    <property type="match status" value="1"/>
</dbReference>
<dbReference type="InterPro" id="IPR012675">
    <property type="entry name" value="Beta-grasp_dom_sf"/>
</dbReference>
<evidence type="ECO:0000256" key="13">
    <source>
        <dbReference type="HAMAP-Rule" id="MF_00184"/>
    </source>
</evidence>
<feature type="domain" description="TGS" evidence="15">
    <location>
        <begin position="1"/>
        <end position="63"/>
    </location>
</feature>
<dbReference type="InterPro" id="IPR012676">
    <property type="entry name" value="TGS-like"/>
</dbReference>
<evidence type="ECO:0000259" key="15">
    <source>
        <dbReference type="PROSITE" id="PS51880"/>
    </source>
</evidence>
<evidence type="ECO:0000256" key="4">
    <source>
        <dbReference type="ARBA" id="ARBA00022598"/>
    </source>
</evidence>
<comment type="caution">
    <text evidence="13">Lacks conserved residue(s) required for the propagation of feature annotation.</text>
</comment>
<evidence type="ECO:0000313" key="17">
    <source>
        <dbReference type="Proteomes" id="UP000282028"/>
    </source>
</evidence>
<dbReference type="GO" id="GO:0004829">
    <property type="term" value="F:threonine-tRNA ligase activity"/>
    <property type="evidence" value="ECO:0007669"/>
    <property type="project" value="UniProtKB-UniRule"/>
</dbReference>
<dbReference type="FunFam" id="3.30.54.20:FF:000002">
    <property type="entry name" value="Threonine--tRNA ligase"/>
    <property type="match status" value="1"/>
</dbReference>
<dbReference type="Gene3D" id="3.30.54.20">
    <property type="match status" value="1"/>
</dbReference>
<dbReference type="CDD" id="cd01667">
    <property type="entry name" value="TGS_ThrRS"/>
    <property type="match status" value="1"/>
</dbReference>
<dbReference type="HAMAP" id="MF_00184">
    <property type="entry name" value="Thr_tRNA_synth"/>
    <property type="match status" value="1"/>
</dbReference>
<comment type="cofactor">
    <cofactor evidence="13">
        <name>Zn(2+)</name>
        <dbReference type="ChEBI" id="CHEBI:29105"/>
    </cofactor>
    <text evidence="13">Binds 1 zinc ion per subunit.</text>
</comment>
<dbReference type="Gene3D" id="3.40.50.800">
    <property type="entry name" value="Anticodon-binding domain"/>
    <property type="match status" value="1"/>
</dbReference>
<comment type="similarity">
    <text evidence="1 13">Belongs to the class-II aminoacyl-tRNA synthetase family.</text>
</comment>
<dbReference type="SMART" id="SM00863">
    <property type="entry name" value="tRNA_SAD"/>
    <property type="match status" value="1"/>
</dbReference>
<protein>
    <recommendedName>
        <fullName evidence="13">Threonine--tRNA ligase</fullName>
        <ecNumber evidence="13">6.1.1.3</ecNumber>
    </recommendedName>
    <alternativeName>
        <fullName evidence="13">Threonyl-tRNA synthetase</fullName>
        <shortName evidence="13">ThrRS</shortName>
    </alternativeName>
</protein>
<keyword evidence="6 13" id="KW-0547">Nucleotide-binding</keyword>
<name>A0A3M8C7B1_9BACL</name>
<evidence type="ECO:0000256" key="7">
    <source>
        <dbReference type="ARBA" id="ARBA00022833"/>
    </source>
</evidence>
<keyword evidence="17" id="KW-1185">Reference proteome</keyword>